<dbReference type="SUPFAM" id="SSF103473">
    <property type="entry name" value="MFS general substrate transporter"/>
    <property type="match status" value="1"/>
</dbReference>
<feature type="transmembrane region" description="Helical" evidence="7">
    <location>
        <begin position="447"/>
        <end position="467"/>
    </location>
</feature>
<feature type="compositionally biased region" description="Polar residues" evidence="6">
    <location>
        <begin position="13"/>
        <end position="26"/>
    </location>
</feature>
<feature type="domain" description="Major facilitator superfamily (MFS) profile" evidence="8">
    <location>
        <begin position="57"/>
        <end position="546"/>
    </location>
</feature>
<dbReference type="InterPro" id="IPR020846">
    <property type="entry name" value="MFS_dom"/>
</dbReference>
<keyword evidence="4 7" id="KW-1133">Transmembrane helix</keyword>
<feature type="transmembrane region" description="Helical" evidence="7">
    <location>
        <begin position="517"/>
        <end position="541"/>
    </location>
</feature>
<dbReference type="Proteomes" id="UP000469559">
    <property type="component" value="Unassembled WGS sequence"/>
</dbReference>
<dbReference type="GO" id="GO:0022857">
    <property type="term" value="F:transmembrane transporter activity"/>
    <property type="evidence" value="ECO:0007669"/>
    <property type="project" value="InterPro"/>
</dbReference>
<proteinExistence type="predicted"/>
<feature type="transmembrane region" description="Helical" evidence="7">
    <location>
        <begin position="384"/>
        <end position="403"/>
    </location>
</feature>
<feature type="compositionally biased region" description="Acidic residues" evidence="6">
    <location>
        <begin position="552"/>
        <end position="562"/>
    </location>
</feature>
<evidence type="ECO:0000256" key="3">
    <source>
        <dbReference type="ARBA" id="ARBA00022692"/>
    </source>
</evidence>
<evidence type="ECO:0000313" key="10">
    <source>
        <dbReference type="Proteomes" id="UP000469559"/>
    </source>
</evidence>
<feature type="transmembrane region" description="Helical" evidence="7">
    <location>
        <begin position="323"/>
        <end position="342"/>
    </location>
</feature>
<dbReference type="PANTHER" id="PTHR23504:SF6">
    <property type="entry name" value="MULTIDRUG TRANSPORTER, PUTATIVE (AFU_ORTHOLOGUE AFUA_4G08740)-RELATED"/>
    <property type="match status" value="1"/>
</dbReference>
<dbReference type="InterPro" id="IPR036259">
    <property type="entry name" value="MFS_trans_sf"/>
</dbReference>
<dbReference type="GO" id="GO:0016020">
    <property type="term" value="C:membrane"/>
    <property type="evidence" value="ECO:0007669"/>
    <property type="project" value="UniProtKB-SubCell"/>
</dbReference>
<comment type="subcellular location">
    <subcellularLocation>
        <location evidence="1">Membrane</location>
        <topology evidence="1">Multi-pass membrane protein</topology>
    </subcellularLocation>
</comment>
<evidence type="ECO:0000256" key="1">
    <source>
        <dbReference type="ARBA" id="ARBA00004141"/>
    </source>
</evidence>
<organism evidence="9 10">
    <name type="scientific">Lachnellula arida</name>
    <dbReference type="NCBI Taxonomy" id="1316785"/>
    <lineage>
        <taxon>Eukaryota</taxon>
        <taxon>Fungi</taxon>
        <taxon>Dikarya</taxon>
        <taxon>Ascomycota</taxon>
        <taxon>Pezizomycotina</taxon>
        <taxon>Leotiomycetes</taxon>
        <taxon>Helotiales</taxon>
        <taxon>Lachnaceae</taxon>
        <taxon>Lachnellula</taxon>
    </lineage>
</organism>
<gene>
    <name evidence="9" type="primary">YCR023C_4</name>
    <name evidence="9" type="ORF">LARI1_G009483</name>
</gene>
<feature type="transmembrane region" description="Helical" evidence="7">
    <location>
        <begin position="225"/>
        <end position="247"/>
    </location>
</feature>
<accession>A0A8T9B3Q9</accession>
<feature type="transmembrane region" description="Helical" evidence="7">
    <location>
        <begin position="130"/>
        <end position="149"/>
    </location>
</feature>
<feature type="transmembrane region" description="Helical" evidence="7">
    <location>
        <begin position="155"/>
        <end position="177"/>
    </location>
</feature>
<evidence type="ECO:0000256" key="7">
    <source>
        <dbReference type="SAM" id="Phobius"/>
    </source>
</evidence>
<comment type="caution">
    <text evidence="9">The sequence shown here is derived from an EMBL/GenBank/DDBJ whole genome shotgun (WGS) entry which is preliminary data.</text>
</comment>
<keyword evidence="5 7" id="KW-0472">Membrane</keyword>
<dbReference type="EMBL" id="QGMF01000799">
    <property type="protein sequence ID" value="TVY13976.1"/>
    <property type="molecule type" value="Genomic_DNA"/>
</dbReference>
<name>A0A8T9B3Q9_9HELO</name>
<dbReference type="Pfam" id="PF07690">
    <property type="entry name" value="MFS_1"/>
    <property type="match status" value="1"/>
</dbReference>
<feature type="region of interest" description="Disordered" evidence="6">
    <location>
        <begin position="1"/>
        <end position="37"/>
    </location>
</feature>
<protein>
    <submittedName>
        <fullName evidence="9">Putative membrane protein</fullName>
    </submittedName>
</protein>
<reference evidence="9 10" key="1">
    <citation type="submission" date="2018-05" db="EMBL/GenBank/DDBJ databases">
        <title>Whole genome sequencing for identification of molecular markers to develop diagnostic detection tools for the regulated plant pathogen Lachnellula willkommii.</title>
        <authorList>
            <person name="Giroux E."/>
            <person name="Bilodeau G."/>
        </authorList>
    </citation>
    <scope>NUCLEOTIDE SEQUENCE [LARGE SCALE GENOMIC DNA]</scope>
    <source>
        <strain evidence="9 10">CBS 203.66</strain>
    </source>
</reference>
<sequence>MNYQQPHVAGAESQPNHVSQSTTGQFEPTVVNGGEAETQSPALVTKVSYWSLPNKGQLALMCVARMADPLAATSIQTYMYFQLRFFDPSASAATISTQAGVIIGAKTAAQVCTGMLWGRLADSEFGGRKTVLMIGLLSSVIACVGYGFSTTFLSAVLWQVFGGAMSSNVGITRCVVAELNPEKRYRTRALLLLPLFASAGMLIGPLVGGFLSFNPGDGPLKAYPYALPNVFAGTIYAVAALGVFFGVQETLEGFHHEGSYARLLWRKIRSLKLRSPSEAHAYSSVSTSERDECLYPIEGMSSPQSSASLSPVKLKPKSKRKLPFLRIWTPNVLCTMLAHFIISGHLATFTNLWAIFLSTPAGNPENQRPPFRFNGGAGMHPRQVGVAMSCLGAIGVILQMLIYPRLNDRWGTVQIWRKALFVFPIVYVLAPFLSLVASAEINEGKTVLVWLAMGFILLLFVAGRTGVTPATTLLINDCTPHPSVRGTIHTAGTTIGNISRSFFPVIAFVIFGKGLNIGIVGLGFWCVAGLSVLACVASFWVREGSNGQDIVLEEEEEEEPEQDATLTNQPK</sequence>
<dbReference type="InterPro" id="IPR011701">
    <property type="entry name" value="MFS"/>
</dbReference>
<dbReference type="Gene3D" id="1.20.1250.20">
    <property type="entry name" value="MFS general substrate transporter like domains"/>
    <property type="match status" value="1"/>
</dbReference>
<feature type="transmembrane region" description="Helical" evidence="7">
    <location>
        <begin position="189"/>
        <end position="213"/>
    </location>
</feature>
<keyword evidence="3 7" id="KW-0812">Transmembrane</keyword>
<keyword evidence="2" id="KW-0813">Transport</keyword>
<evidence type="ECO:0000256" key="4">
    <source>
        <dbReference type="ARBA" id="ARBA00022989"/>
    </source>
</evidence>
<feature type="transmembrane region" description="Helical" evidence="7">
    <location>
        <begin position="415"/>
        <end position="435"/>
    </location>
</feature>
<evidence type="ECO:0000256" key="5">
    <source>
        <dbReference type="ARBA" id="ARBA00023136"/>
    </source>
</evidence>
<dbReference type="OrthoDB" id="10262656at2759"/>
<dbReference type="PANTHER" id="PTHR23504">
    <property type="entry name" value="MAJOR FACILITATOR SUPERFAMILY DOMAIN-CONTAINING PROTEIN 10"/>
    <property type="match status" value="1"/>
</dbReference>
<evidence type="ECO:0000256" key="6">
    <source>
        <dbReference type="SAM" id="MobiDB-lite"/>
    </source>
</evidence>
<evidence type="ECO:0000313" key="9">
    <source>
        <dbReference type="EMBL" id="TVY13976.1"/>
    </source>
</evidence>
<evidence type="ECO:0000256" key="2">
    <source>
        <dbReference type="ARBA" id="ARBA00022448"/>
    </source>
</evidence>
<dbReference type="PROSITE" id="PS50850">
    <property type="entry name" value="MFS"/>
    <property type="match status" value="1"/>
</dbReference>
<feature type="region of interest" description="Disordered" evidence="6">
    <location>
        <begin position="552"/>
        <end position="571"/>
    </location>
</feature>
<dbReference type="AlphaFoldDB" id="A0A8T9B3Q9"/>
<evidence type="ECO:0000259" key="8">
    <source>
        <dbReference type="PROSITE" id="PS50850"/>
    </source>
</evidence>
<keyword evidence="10" id="KW-1185">Reference proteome</keyword>